<dbReference type="Pfam" id="PF13304">
    <property type="entry name" value="AAA_21"/>
    <property type="match status" value="2"/>
</dbReference>
<dbReference type="InterPro" id="IPR003959">
    <property type="entry name" value="ATPase_AAA_core"/>
</dbReference>
<dbReference type="SUPFAM" id="SSF52540">
    <property type="entry name" value="P-loop containing nucleoside triphosphate hydrolases"/>
    <property type="match status" value="1"/>
</dbReference>
<dbReference type="RefSeq" id="WP_003396826.1">
    <property type="nucleotide sequence ID" value="NZ_APCD01000006.1"/>
</dbReference>
<organism evidence="2 3">
    <name type="scientific">Anoxybacillus flavithermus AK1</name>
    <dbReference type="NCBI Taxonomy" id="1297581"/>
    <lineage>
        <taxon>Bacteria</taxon>
        <taxon>Bacillati</taxon>
        <taxon>Bacillota</taxon>
        <taxon>Bacilli</taxon>
        <taxon>Bacillales</taxon>
        <taxon>Anoxybacillaceae</taxon>
        <taxon>Anoxybacillus</taxon>
    </lineage>
</organism>
<dbReference type="PANTHER" id="PTHR40396">
    <property type="entry name" value="ATPASE-LIKE PROTEIN"/>
    <property type="match status" value="1"/>
</dbReference>
<dbReference type="EMBL" id="APCD01000006">
    <property type="protein sequence ID" value="EMT46232.1"/>
    <property type="molecule type" value="Genomic_DNA"/>
</dbReference>
<comment type="caution">
    <text evidence="2">The sequence shown here is derived from an EMBL/GenBank/DDBJ whole genome shotgun (WGS) entry which is preliminary data.</text>
</comment>
<evidence type="ECO:0000313" key="2">
    <source>
        <dbReference type="EMBL" id="EMT46232.1"/>
    </source>
</evidence>
<dbReference type="InterPro" id="IPR027417">
    <property type="entry name" value="P-loop_NTPase"/>
</dbReference>
<evidence type="ECO:0000313" key="3">
    <source>
        <dbReference type="Proteomes" id="UP000012085"/>
    </source>
</evidence>
<dbReference type="Proteomes" id="UP000012085">
    <property type="component" value="Unassembled WGS sequence"/>
</dbReference>
<protein>
    <submittedName>
        <fullName evidence="2">ATPase</fullName>
    </submittedName>
</protein>
<feature type="domain" description="ATPase AAA-type core" evidence="1">
    <location>
        <begin position="281"/>
        <end position="352"/>
    </location>
</feature>
<feature type="domain" description="ATPase AAA-type core" evidence="1">
    <location>
        <begin position="45"/>
        <end position="151"/>
    </location>
</feature>
<reference evidence="2 3" key="1">
    <citation type="submission" date="2013-03" db="EMBL/GenBank/DDBJ databases">
        <title>Assembly of a new bacterial strain Anoxybacillus flavithermus AK1.</title>
        <authorList>
            <person name="Rajan I."/>
            <person name="PoliReddy D."/>
            <person name="Sugumar T."/>
            <person name="Rathinam K."/>
            <person name="Alqarawi S."/>
            <person name="Khalil A.B."/>
            <person name="Sivakumar N."/>
        </authorList>
    </citation>
    <scope>NUCLEOTIDE SEQUENCE [LARGE SCALE GENOMIC DNA]</scope>
    <source>
        <strain evidence="2 3">AK1</strain>
    </source>
</reference>
<dbReference type="Gene3D" id="3.40.50.300">
    <property type="entry name" value="P-loop containing nucleotide triphosphate hydrolases"/>
    <property type="match status" value="1"/>
</dbReference>
<name>M8D5X4_9BACL</name>
<dbReference type="GO" id="GO:0016887">
    <property type="term" value="F:ATP hydrolysis activity"/>
    <property type="evidence" value="ECO:0007669"/>
    <property type="project" value="InterPro"/>
</dbReference>
<gene>
    <name evidence="2" type="ORF">H919_06536</name>
</gene>
<dbReference type="GO" id="GO:0005524">
    <property type="term" value="F:ATP binding"/>
    <property type="evidence" value="ECO:0007669"/>
    <property type="project" value="InterPro"/>
</dbReference>
<reference evidence="2 3" key="2">
    <citation type="journal article" date="2015" name="Genome Announc.">
        <title>Genome Sequence of Anoxybacillus flavithermus Strain AK1, a Thermophile Isolated from a Hot Spring in Saudi Arabia.</title>
        <authorList>
            <person name="Khalil A."/>
            <person name="Sivakumar N."/>
            <person name="Qarawi S."/>
        </authorList>
    </citation>
    <scope>NUCLEOTIDE SEQUENCE [LARGE SCALE GENOMIC DNA]</scope>
    <source>
        <strain evidence="2 3">AK1</strain>
    </source>
</reference>
<dbReference type="AlphaFoldDB" id="M8D5X4"/>
<proteinExistence type="predicted"/>
<accession>M8D5X4</accession>
<dbReference type="PANTHER" id="PTHR40396:SF1">
    <property type="entry name" value="ATPASE AAA-TYPE CORE DOMAIN-CONTAINING PROTEIN"/>
    <property type="match status" value="1"/>
</dbReference>
<evidence type="ECO:0000259" key="1">
    <source>
        <dbReference type="Pfam" id="PF13304"/>
    </source>
</evidence>
<dbReference type="PATRIC" id="fig|1297581.3.peg.1345"/>
<sequence>MLIQFSCENFKSIREKVTLSMLATKDGEHKECIIKVDEKIQLLPLVAIYGANGSGKSNVLQAIGFVKFLITEVDSFHEGDSIPTFPHKLNENYPSTFELQFISNGIRYAYGFSITREKILEEYLYFFPNGRQTRIFERIEEQYTFGNKFQKELDEIKASKTKPNRLFLATAGVWSNTEEVKHPFLFLRNDLVINQFVSNENWLHYTIEQISTNETNKNILLHMLNYFHIPVENIITKVEKKQLSYKDLPPQMPEEIKMLLLKGSHVNYEVELVYPDMTIHLSEESRGIQRLFEIMGPVLDILSHGKCLIFDELETSLHPLLVLQIIQLFQTPNLNPKHAQLIFTTHDTNLLDLSILRRDQIWITEKNSTLASTDLYSISDVKHVRKDENIEKGYMKGKYGGIPLIQTNFLNKWVDYVHE</sequence>